<feature type="domain" description="CBS" evidence="10">
    <location>
        <begin position="98"/>
        <end position="155"/>
    </location>
</feature>
<evidence type="ECO:0000256" key="2">
    <source>
        <dbReference type="ARBA" id="ARBA00022723"/>
    </source>
</evidence>
<keyword evidence="7" id="KW-0630">Potassium</keyword>
<evidence type="ECO:0000313" key="11">
    <source>
        <dbReference type="EMBL" id="RLE51358.1"/>
    </source>
</evidence>
<dbReference type="Pfam" id="PF00478">
    <property type="entry name" value="IMPDH"/>
    <property type="match status" value="1"/>
</dbReference>
<evidence type="ECO:0000256" key="7">
    <source>
        <dbReference type="PIRSR" id="PIRSR000130-4"/>
    </source>
</evidence>
<name>A0A497EXG3_9CREN</name>
<dbReference type="AlphaFoldDB" id="A0A497EXG3"/>
<keyword evidence="6" id="KW-0520">NAD</keyword>
<keyword evidence="2" id="KW-0479">Metal-binding</keyword>
<protein>
    <submittedName>
        <fullName evidence="11">IMP dehydrogenase</fullName>
        <ecNumber evidence="11">1.1.1.205</ecNumber>
    </submittedName>
</protein>
<dbReference type="CDD" id="cd00381">
    <property type="entry name" value="IMPDH"/>
    <property type="match status" value="1"/>
</dbReference>
<keyword evidence="4 8" id="KW-0129">CBS domain</keyword>
<dbReference type="SMART" id="SM01240">
    <property type="entry name" value="IMPDH"/>
    <property type="match status" value="1"/>
</dbReference>
<dbReference type="EMBL" id="QMQZ01000060">
    <property type="protein sequence ID" value="RLE51358.1"/>
    <property type="molecule type" value="Genomic_DNA"/>
</dbReference>
<organism evidence="11 13">
    <name type="scientific">Thermoproteota archaeon</name>
    <dbReference type="NCBI Taxonomy" id="2056631"/>
    <lineage>
        <taxon>Archaea</taxon>
        <taxon>Thermoproteota</taxon>
    </lineage>
</organism>
<evidence type="ECO:0000256" key="5">
    <source>
        <dbReference type="PIRSR" id="PIRSR000130-1"/>
    </source>
</evidence>
<evidence type="ECO:0000256" key="1">
    <source>
        <dbReference type="ARBA" id="ARBA00005502"/>
    </source>
</evidence>
<proteinExistence type="inferred from homology"/>
<evidence type="ECO:0000313" key="12">
    <source>
        <dbReference type="EMBL" id="RLE54569.1"/>
    </source>
</evidence>
<dbReference type="SMART" id="SM00116">
    <property type="entry name" value="CBS"/>
    <property type="match status" value="2"/>
</dbReference>
<evidence type="ECO:0000313" key="13">
    <source>
        <dbReference type="Proteomes" id="UP000268446"/>
    </source>
</evidence>
<dbReference type="PROSITE" id="PS51371">
    <property type="entry name" value="CBS"/>
    <property type="match status" value="2"/>
</dbReference>
<dbReference type="PANTHER" id="PTHR11911:SF111">
    <property type="entry name" value="INOSINE-5'-MONOPHOSPHATE DEHYDROGENASE"/>
    <property type="match status" value="1"/>
</dbReference>
<comment type="caution">
    <text evidence="11">The sequence shown here is derived from an EMBL/GenBank/DDBJ whole genome shotgun (WGS) entry which is preliminary data.</text>
</comment>
<dbReference type="PANTHER" id="PTHR11911">
    <property type="entry name" value="INOSINE-5-MONOPHOSPHATE DEHYDROGENASE RELATED"/>
    <property type="match status" value="1"/>
</dbReference>
<feature type="active site" description="Thioimidate intermediate" evidence="5">
    <location>
        <position position="304"/>
    </location>
</feature>
<comment type="similarity">
    <text evidence="1 9">Belongs to the IMPDH/GMPR family.</text>
</comment>
<evidence type="ECO:0000256" key="8">
    <source>
        <dbReference type="PROSITE-ProRule" id="PRU00703"/>
    </source>
</evidence>
<dbReference type="InterPro" id="IPR000644">
    <property type="entry name" value="CBS_dom"/>
</dbReference>
<dbReference type="GO" id="GO:0003938">
    <property type="term" value="F:IMP dehydrogenase activity"/>
    <property type="evidence" value="ECO:0007669"/>
    <property type="project" value="UniProtKB-EC"/>
</dbReference>
<sequence length="484" mass="52694">MRFSSKIKDALVVFTFRDLIILPGKAYFEPREVDLRTKVTVNYDLNIPFVSSPMDTVTESEMAIALARLGGLGVLHRNCSIEEQVEMARQVRRAESFIIRDVITVSPDDEVGRALELMRRFSISGFPVVKDGKLVGILTGRDVRFADPKLKIREVMTREVVTASPSITIEEAKKLLHKYRIEKLPVVDKDGRLVGLITFKDIRAREKFPNAARNEEGQLLCAAAVSPFDLERAQALDKYVDILVIDVAHFHNENAIRATKKLIKSVSADVVVGNIGTYEAAVDVITGIEGVAGLRVGIASGSICSTYEVTKAGSPTLFATVQVADALEDYGVRLPIIADGGIRSSGDIALALALGAWAAMMGNLFAGCKEAPGTLVAIGGRYYKQYRGMASRSARAKRYALDRYAVPSKDIAEGVEGWVPYRGDVASVVAELVAGLKAAMGYAGCKTIPELWEKARVAWLSPLGAEEMKPHSIYLPGESPRSSM</sequence>
<keyword evidence="3 9" id="KW-0560">Oxidoreductase</keyword>
<dbReference type="CDD" id="cd04601">
    <property type="entry name" value="CBS_pair_IMPDH"/>
    <property type="match status" value="1"/>
</dbReference>
<dbReference type="Proteomes" id="UP000268446">
    <property type="component" value="Unassembled WGS sequence"/>
</dbReference>
<dbReference type="GO" id="GO:0006183">
    <property type="term" value="P:GTP biosynthetic process"/>
    <property type="evidence" value="ECO:0007669"/>
    <property type="project" value="TreeGrafter"/>
</dbReference>
<dbReference type="PIRSF" id="PIRSF000130">
    <property type="entry name" value="IMPDH"/>
    <property type="match status" value="1"/>
</dbReference>
<evidence type="ECO:0000256" key="9">
    <source>
        <dbReference type="RuleBase" id="RU003927"/>
    </source>
</evidence>
<dbReference type="Pfam" id="PF00571">
    <property type="entry name" value="CBS"/>
    <property type="match status" value="2"/>
</dbReference>
<dbReference type="SUPFAM" id="SSF54631">
    <property type="entry name" value="CBS-domain pair"/>
    <property type="match status" value="1"/>
</dbReference>
<gene>
    <name evidence="11" type="primary">guaB</name>
    <name evidence="11" type="ORF">DRJ20_02250</name>
    <name evidence="12" type="ORF">DRJ26_01800</name>
</gene>
<reference evidence="13 14" key="1">
    <citation type="submission" date="2018-06" db="EMBL/GenBank/DDBJ databases">
        <title>Extensive metabolic versatility and redundancy in microbially diverse, dynamic hydrothermal sediments.</title>
        <authorList>
            <person name="Dombrowski N."/>
            <person name="Teske A."/>
            <person name="Baker B.J."/>
        </authorList>
    </citation>
    <scope>NUCLEOTIDE SEQUENCE [LARGE SCALE GENOMIC DNA]</scope>
    <source>
        <strain evidence="12">B20_G2</strain>
        <strain evidence="11">B29_G17</strain>
    </source>
</reference>
<dbReference type="Gene3D" id="3.20.20.70">
    <property type="entry name" value="Aldolase class I"/>
    <property type="match status" value="1"/>
</dbReference>
<dbReference type="GO" id="GO:0046872">
    <property type="term" value="F:metal ion binding"/>
    <property type="evidence" value="ECO:0007669"/>
    <property type="project" value="UniProtKB-KW"/>
</dbReference>
<evidence type="ECO:0000313" key="14">
    <source>
        <dbReference type="Proteomes" id="UP000269499"/>
    </source>
</evidence>
<evidence type="ECO:0000256" key="4">
    <source>
        <dbReference type="ARBA" id="ARBA00023122"/>
    </source>
</evidence>
<dbReference type="NCBIfam" id="TIGR01302">
    <property type="entry name" value="IMP_dehydrog"/>
    <property type="match status" value="1"/>
</dbReference>
<dbReference type="SUPFAM" id="SSF51412">
    <property type="entry name" value="Inosine monophosphate dehydrogenase (IMPDH)"/>
    <property type="match status" value="1"/>
</dbReference>
<dbReference type="InterPro" id="IPR046342">
    <property type="entry name" value="CBS_dom_sf"/>
</dbReference>
<dbReference type="EMBL" id="QMRA01000022">
    <property type="protein sequence ID" value="RLE54569.1"/>
    <property type="molecule type" value="Genomic_DNA"/>
</dbReference>
<dbReference type="FunFam" id="3.20.20.70:FF:000424">
    <property type="entry name" value="Inosine-5'-monophosphate dehydrogenase 2"/>
    <property type="match status" value="1"/>
</dbReference>
<feature type="binding site" description="in other chain" evidence="7">
    <location>
        <position position="304"/>
    </location>
    <ligand>
        <name>K(+)</name>
        <dbReference type="ChEBI" id="CHEBI:29103"/>
        <note>ligand shared between two tetrameric partners</note>
    </ligand>
</feature>
<dbReference type="InterPro" id="IPR001093">
    <property type="entry name" value="IMP_DH_GMPRt"/>
</dbReference>
<feature type="domain" description="CBS" evidence="10">
    <location>
        <begin position="156"/>
        <end position="212"/>
    </location>
</feature>
<evidence type="ECO:0000259" key="10">
    <source>
        <dbReference type="PROSITE" id="PS51371"/>
    </source>
</evidence>
<dbReference type="Proteomes" id="UP000269499">
    <property type="component" value="Unassembled WGS sequence"/>
</dbReference>
<feature type="binding site" evidence="6">
    <location>
        <begin position="246"/>
        <end position="248"/>
    </location>
    <ligand>
        <name>NAD(+)</name>
        <dbReference type="ChEBI" id="CHEBI:57540"/>
    </ligand>
</feature>
<dbReference type="EC" id="1.1.1.205" evidence="11"/>
<feature type="binding site" description="in other chain" evidence="7">
    <location>
        <position position="301"/>
    </location>
    <ligand>
        <name>K(+)</name>
        <dbReference type="ChEBI" id="CHEBI:29103"/>
        <note>ligand shared between two tetrameric partners</note>
    </ligand>
</feature>
<dbReference type="InterPro" id="IPR005990">
    <property type="entry name" value="IMP_DH"/>
</dbReference>
<evidence type="ECO:0000256" key="6">
    <source>
        <dbReference type="PIRSR" id="PIRSR000130-3"/>
    </source>
</evidence>
<dbReference type="InterPro" id="IPR013785">
    <property type="entry name" value="Aldolase_TIM"/>
</dbReference>
<feature type="active site" description="Proton acceptor" evidence="5">
    <location>
        <position position="403"/>
    </location>
</feature>
<accession>A0A497EXG3</accession>
<evidence type="ECO:0000256" key="3">
    <source>
        <dbReference type="ARBA" id="ARBA00023002"/>
    </source>
</evidence>